<dbReference type="SUPFAM" id="SSF55961">
    <property type="entry name" value="Bet v1-like"/>
    <property type="match status" value="1"/>
</dbReference>
<evidence type="ECO:0000313" key="2">
    <source>
        <dbReference type="Proteomes" id="UP001596337"/>
    </source>
</evidence>
<proteinExistence type="predicted"/>
<sequence>MARLSESVHVPAPPETAWRTAADLSRLGEWMTMHEAWRGEVPSELATGTELTSVVSVKGMRNRITWHITSYDPPHALTLEGDGVGGTTVSLALSITEDGGSGGSRVGFDVEFGGKLVFGPVGMTVKRALKSDVHTSVENLAALLR</sequence>
<reference evidence="2" key="1">
    <citation type="journal article" date="2019" name="Int. J. Syst. Evol. Microbiol.">
        <title>The Global Catalogue of Microorganisms (GCM) 10K type strain sequencing project: providing services to taxonomists for standard genome sequencing and annotation.</title>
        <authorList>
            <consortium name="The Broad Institute Genomics Platform"/>
            <consortium name="The Broad Institute Genome Sequencing Center for Infectious Disease"/>
            <person name="Wu L."/>
            <person name="Ma J."/>
        </authorList>
    </citation>
    <scope>NUCLEOTIDE SEQUENCE [LARGE SCALE GENOMIC DNA]</scope>
    <source>
        <strain evidence="2">KCTC 32255</strain>
    </source>
</reference>
<dbReference type="EMBL" id="JBHSXX010000001">
    <property type="protein sequence ID" value="MFC6867766.1"/>
    <property type="molecule type" value="Genomic_DNA"/>
</dbReference>
<dbReference type="Pfam" id="PF10604">
    <property type="entry name" value="Polyketide_cyc2"/>
    <property type="match status" value="1"/>
</dbReference>
<dbReference type="Gene3D" id="3.30.530.20">
    <property type="match status" value="1"/>
</dbReference>
<protein>
    <submittedName>
        <fullName evidence="1">SRPBCC family protein</fullName>
    </submittedName>
</protein>
<keyword evidence="2" id="KW-1185">Reference proteome</keyword>
<dbReference type="InterPro" id="IPR023393">
    <property type="entry name" value="START-like_dom_sf"/>
</dbReference>
<dbReference type="Proteomes" id="UP001596337">
    <property type="component" value="Unassembled WGS sequence"/>
</dbReference>
<organism evidence="1 2">
    <name type="scientific">Haloechinothrix salitolerans</name>
    <dbReference type="NCBI Taxonomy" id="926830"/>
    <lineage>
        <taxon>Bacteria</taxon>
        <taxon>Bacillati</taxon>
        <taxon>Actinomycetota</taxon>
        <taxon>Actinomycetes</taxon>
        <taxon>Pseudonocardiales</taxon>
        <taxon>Pseudonocardiaceae</taxon>
        <taxon>Haloechinothrix</taxon>
    </lineage>
</organism>
<comment type="caution">
    <text evidence="1">The sequence shown here is derived from an EMBL/GenBank/DDBJ whole genome shotgun (WGS) entry which is preliminary data.</text>
</comment>
<dbReference type="RefSeq" id="WP_345400346.1">
    <property type="nucleotide sequence ID" value="NZ_BAABLA010000099.1"/>
</dbReference>
<dbReference type="CDD" id="cd07812">
    <property type="entry name" value="SRPBCC"/>
    <property type="match status" value="1"/>
</dbReference>
<gene>
    <name evidence="1" type="ORF">ACFQGD_11470</name>
</gene>
<accession>A0ABW2BXG5</accession>
<name>A0ABW2BXG5_9PSEU</name>
<dbReference type="InterPro" id="IPR019587">
    <property type="entry name" value="Polyketide_cyclase/dehydratase"/>
</dbReference>
<evidence type="ECO:0000313" key="1">
    <source>
        <dbReference type="EMBL" id="MFC6867766.1"/>
    </source>
</evidence>